<keyword evidence="12" id="KW-0406">Ion transport</keyword>
<evidence type="ECO:0000313" key="24">
    <source>
        <dbReference type="Proteomes" id="UP000050525"/>
    </source>
</evidence>
<sequence length="1062" mass="119533">MMLSAQTFVGRVLVILVFLMSIGSLIIYIINCASPIEYFSSFPDETLPVDMGFNTFFLFYFGLRFLAADDKLKFWLELNSIVDFFTIPPVCASYYLKRNWLGFRFLRALRLLELPKILQFLKITKTSNSIKLVKLLAVFLSTWLTSAGFIHLVENSGDPWINYDNSQFLSYFECLYLIMATMSTVGYGDVVAKTCLGRVSMIFFIIGGLVLFANFIPEIADIVESNKKYEGSYTVVKGRKYIVVCGNITLESVTAFLRDFLPQDTGDICTEILFLGESLPSLELEAVFNCYSPYTTFFHGSALNDEDLKRVQMGSANACLILADICSSEPYTEDTSNIMRVLSIKNHYPNTRVIIQIIQSHNKVYLPNIPNWDWRIGDSIICFAELKLGFIAQSCLVPGLSTLLTSLFVRKESAEVKRKSMRHRNVLKGSAYQVMTYKLSNDFVGMSFPEVCRLCFVKLNLVLFAVEFRFGIHGNSILINPSAKIMLHRNVMGFFIAKSMAEVKRAHFYCKACHSDIDNPKLIEKCHCRSKLRRRTITEKLKARRETLCVPDQDPVKSRSLGVLPPSSYAARHLEKGMAKEQGVENEVNPFDWLYDKIFRSASDVMGDKNSDAMLDSTGMFHWCHAVSLEKAILNPKKEATSDLHDHIVVCVFGDANTTLIGLRDFVMPLRASNFIYEELRDIVFVGSLEYLKREWGFIQNFPKLWLYQGSALSCADLKAVNIRHCAMCAILSYSSKSSSSPILVDTESILATLNIRAMQFKCSTVSEEAVGRVRTLENQSALYYKRIPIITELKSMSNAHFIDQSAGSSGSQIPEQELHLSTPFSSGAIFSDNFLDSLLSTTYCNHHVLALLQTLVTGGTSPELEEQLAEKNELSASDNSISYVAPRVRCKLALLPLWKELAAVSPVCDCSASEQFQDVAYRSALLWTSQGMVRASGTSYGDEPLHSRYEEPSSDMTRQLFAPLNALGLQSYMAAGAALLNTHKLFHPKHMSGLRAARDFSLPRPRKPAARLLWKLSWEVIVWDQQKTALGVQGGEEEETQPAWCCQDAKVTAWSRCSFHQ</sequence>
<keyword evidence="11 21" id="KW-1133">Transmembrane helix</keyword>
<dbReference type="InterPro" id="IPR047871">
    <property type="entry name" value="K_chnl_Slo-like"/>
</dbReference>
<feature type="domain" description="RCK N-terminal" evidence="22">
    <location>
        <begin position="239"/>
        <end position="381"/>
    </location>
</feature>
<feature type="transmembrane region" description="Helical" evidence="21">
    <location>
        <begin position="51"/>
        <end position="67"/>
    </location>
</feature>
<evidence type="ECO:0000256" key="1">
    <source>
        <dbReference type="ARBA" id="ARBA00004651"/>
    </source>
</evidence>
<keyword evidence="13 21" id="KW-0472">Membrane</keyword>
<dbReference type="FunFam" id="3.40.50.720:FF:000005">
    <property type="entry name" value="calcium-activated potassium channel subunit alpha-1 isoform X6"/>
    <property type="match status" value="1"/>
</dbReference>
<evidence type="ECO:0000256" key="13">
    <source>
        <dbReference type="ARBA" id="ARBA00023136"/>
    </source>
</evidence>
<dbReference type="Gene3D" id="1.10.287.70">
    <property type="match status" value="1"/>
</dbReference>
<evidence type="ECO:0000256" key="15">
    <source>
        <dbReference type="ARBA" id="ARBA00029579"/>
    </source>
</evidence>
<dbReference type="InterPro" id="IPR003929">
    <property type="entry name" value="K_chnl_BK_asu"/>
</dbReference>
<evidence type="ECO:0000256" key="5">
    <source>
        <dbReference type="ARBA" id="ARBA00022538"/>
    </source>
</evidence>
<dbReference type="PANTHER" id="PTHR10027:SF23">
    <property type="entry name" value="POTASSIUM CHANNEL SUBFAMILY U MEMBER 1"/>
    <property type="match status" value="1"/>
</dbReference>
<evidence type="ECO:0000256" key="6">
    <source>
        <dbReference type="ARBA" id="ARBA00022692"/>
    </source>
</evidence>
<keyword evidence="8" id="KW-0106">Calcium</keyword>
<name>A0A151NBL3_ALLMI</name>
<keyword evidence="3" id="KW-0813">Transport</keyword>
<keyword evidence="6 21" id="KW-0812">Transmembrane</keyword>
<evidence type="ECO:0000259" key="22">
    <source>
        <dbReference type="PROSITE" id="PS51201"/>
    </source>
</evidence>
<evidence type="ECO:0000256" key="20">
    <source>
        <dbReference type="ARBA" id="ARBA00080924"/>
    </source>
</evidence>
<evidence type="ECO:0000256" key="21">
    <source>
        <dbReference type="SAM" id="Phobius"/>
    </source>
</evidence>
<comment type="catalytic activity">
    <reaction evidence="16">
        <text>K(+)(in) = K(+)(out)</text>
        <dbReference type="Rhea" id="RHEA:29463"/>
        <dbReference type="ChEBI" id="CHEBI:29103"/>
    </reaction>
</comment>
<evidence type="ECO:0000256" key="10">
    <source>
        <dbReference type="ARBA" id="ARBA00022958"/>
    </source>
</evidence>
<feature type="transmembrane region" description="Helical" evidence="21">
    <location>
        <begin position="12"/>
        <end position="31"/>
    </location>
</feature>
<dbReference type="PANTHER" id="PTHR10027">
    <property type="entry name" value="CALCIUM-ACTIVATED POTASSIUM CHANNEL ALPHA CHAIN"/>
    <property type="match status" value="1"/>
</dbReference>
<comment type="caution">
    <text evidence="23">The sequence shown here is derived from an EMBL/GenBank/DDBJ whole genome shotgun (WGS) entry which is preliminary data.</text>
</comment>
<dbReference type="Gene3D" id="3.40.50.720">
    <property type="entry name" value="NAD(P)-binding Rossmann-like Domain"/>
    <property type="match status" value="2"/>
</dbReference>
<comment type="similarity">
    <text evidence="2">Belongs to the potassium channel family. Calcium-activated (TC 1.A.1.3) subfamily. KCa1.1/KCNMA1 sub-subfamily.</text>
</comment>
<dbReference type="GO" id="GO:0005267">
    <property type="term" value="F:potassium channel activity"/>
    <property type="evidence" value="ECO:0007669"/>
    <property type="project" value="UniProtKB-KW"/>
</dbReference>
<dbReference type="STRING" id="8496.A0A151NBL3"/>
<evidence type="ECO:0000256" key="19">
    <source>
        <dbReference type="ARBA" id="ARBA00075149"/>
    </source>
</evidence>
<feature type="transmembrane region" description="Helical" evidence="21">
    <location>
        <begin position="195"/>
        <end position="216"/>
    </location>
</feature>
<reference evidence="23 24" key="1">
    <citation type="journal article" date="2012" name="Genome Biol.">
        <title>Sequencing three crocodilian genomes to illuminate the evolution of archosaurs and amniotes.</title>
        <authorList>
            <person name="St John J.A."/>
            <person name="Braun E.L."/>
            <person name="Isberg S.R."/>
            <person name="Miles L.G."/>
            <person name="Chong A.Y."/>
            <person name="Gongora J."/>
            <person name="Dalzell P."/>
            <person name="Moran C."/>
            <person name="Bed'hom B."/>
            <person name="Abzhanov A."/>
            <person name="Burgess S.C."/>
            <person name="Cooksey A.M."/>
            <person name="Castoe T.A."/>
            <person name="Crawford N.G."/>
            <person name="Densmore L.D."/>
            <person name="Drew J.C."/>
            <person name="Edwards S.V."/>
            <person name="Faircloth B.C."/>
            <person name="Fujita M.K."/>
            <person name="Greenwold M.J."/>
            <person name="Hoffmann F.G."/>
            <person name="Howard J.M."/>
            <person name="Iguchi T."/>
            <person name="Janes D.E."/>
            <person name="Khan S.Y."/>
            <person name="Kohno S."/>
            <person name="de Koning A.J."/>
            <person name="Lance S.L."/>
            <person name="McCarthy F.M."/>
            <person name="McCormack J.E."/>
            <person name="Merchant M.E."/>
            <person name="Peterson D.G."/>
            <person name="Pollock D.D."/>
            <person name="Pourmand N."/>
            <person name="Raney B.J."/>
            <person name="Roessler K.A."/>
            <person name="Sanford J.R."/>
            <person name="Sawyer R.H."/>
            <person name="Schmidt C.J."/>
            <person name="Triplett E.W."/>
            <person name="Tuberville T.D."/>
            <person name="Venegas-Anaya M."/>
            <person name="Howard J.T."/>
            <person name="Jarvis E.D."/>
            <person name="Guillette L.J.Jr."/>
            <person name="Glenn T.C."/>
            <person name="Green R.E."/>
            <person name="Ray D.A."/>
        </authorList>
    </citation>
    <scope>NUCLEOTIDE SEQUENCE [LARGE SCALE GENOMIC DNA]</scope>
    <source>
        <strain evidence="23">KSC_2009_1</strain>
    </source>
</reference>
<dbReference type="EMBL" id="AKHW03003565">
    <property type="protein sequence ID" value="KYO34196.1"/>
    <property type="molecule type" value="Genomic_DNA"/>
</dbReference>
<dbReference type="FunFam" id="3.40.50.720:FF:000403">
    <property type="entry name" value="Potassium calcium-activated channel subfamily U member 1"/>
    <property type="match status" value="1"/>
</dbReference>
<keyword evidence="5" id="KW-0633">Potassium transport</keyword>
<keyword evidence="14 23" id="KW-0407">Ion channel</keyword>
<feature type="transmembrane region" description="Helical" evidence="21">
    <location>
        <begin position="168"/>
        <end position="188"/>
    </location>
</feature>
<organism evidence="23 24">
    <name type="scientific">Alligator mississippiensis</name>
    <name type="common">American alligator</name>
    <dbReference type="NCBI Taxonomy" id="8496"/>
    <lineage>
        <taxon>Eukaryota</taxon>
        <taxon>Metazoa</taxon>
        <taxon>Chordata</taxon>
        <taxon>Craniata</taxon>
        <taxon>Vertebrata</taxon>
        <taxon>Euteleostomi</taxon>
        <taxon>Archelosauria</taxon>
        <taxon>Archosauria</taxon>
        <taxon>Crocodylia</taxon>
        <taxon>Alligatoridae</taxon>
        <taxon>Alligatorinae</taxon>
        <taxon>Alligator</taxon>
    </lineage>
</organism>
<dbReference type="GO" id="GO:0034702">
    <property type="term" value="C:monoatomic ion channel complex"/>
    <property type="evidence" value="ECO:0007669"/>
    <property type="project" value="UniProtKB-KW"/>
</dbReference>
<feature type="domain" description="RCK N-terminal" evidence="22">
    <location>
        <begin position="645"/>
        <end position="794"/>
    </location>
</feature>
<evidence type="ECO:0000256" key="8">
    <source>
        <dbReference type="ARBA" id="ARBA00022837"/>
    </source>
</evidence>
<evidence type="ECO:0000256" key="18">
    <source>
        <dbReference type="ARBA" id="ARBA00072463"/>
    </source>
</evidence>
<feature type="transmembrane region" description="Helical" evidence="21">
    <location>
        <begin position="132"/>
        <end position="153"/>
    </location>
</feature>
<dbReference type="InterPro" id="IPR005821">
    <property type="entry name" value="Ion_trans_dom"/>
</dbReference>
<dbReference type="FunFam" id="1.10.287.70:FF:000130">
    <property type="entry name" value="Potassium calcium-activated channel subfamily U member 1"/>
    <property type="match status" value="1"/>
</dbReference>
<dbReference type="InterPro" id="IPR036291">
    <property type="entry name" value="NAD(P)-bd_dom_sf"/>
</dbReference>
<evidence type="ECO:0000313" key="23">
    <source>
        <dbReference type="EMBL" id="KYO34196.1"/>
    </source>
</evidence>
<keyword evidence="4" id="KW-1003">Cell membrane</keyword>
<dbReference type="InterPro" id="IPR003148">
    <property type="entry name" value="RCK_N"/>
</dbReference>
<dbReference type="AlphaFoldDB" id="A0A151NBL3"/>
<dbReference type="SUPFAM" id="SSF51735">
    <property type="entry name" value="NAD(P)-binding Rossmann-fold domains"/>
    <property type="match status" value="1"/>
</dbReference>
<proteinExistence type="inferred from homology"/>
<evidence type="ECO:0000256" key="3">
    <source>
        <dbReference type="ARBA" id="ARBA00022448"/>
    </source>
</evidence>
<evidence type="ECO:0000256" key="4">
    <source>
        <dbReference type="ARBA" id="ARBA00022475"/>
    </source>
</evidence>
<evidence type="ECO:0000256" key="7">
    <source>
        <dbReference type="ARBA" id="ARBA00022826"/>
    </source>
</evidence>
<keyword evidence="9" id="KW-0851">Voltage-gated channel</keyword>
<evidence type="ECO:0000256" key="2">
    <source>
        <dbReference type="ARBA" id="ARBA00008648"/>
    </source>
</evidence>
<dbReference type="InterPro" id="IPR048735">
    <property type="entry name" value="Slowpoke-like_C"/>
</dbReference>
<evidence type="ECO:0000256" key="12">
    <source>
        <dbReference type="ARBA" id="ARBA00023065"/>
    </source>
</evidence>
<keyword evidence="24" id="KW-1185">Reference proteome</keyword>
<keyword evidence="10" id="KW-0630">Potassium</keyword>
<dbReference type="Pfam" id="PF03493">
    <property type="entry name" value="BK_channel_a"/>
    <property type="match status" value="1"/>
</dbReference>
<comment type="subcellular location">
    <subcellularLocation>
        <location evidence="1">Cell membrane</location>
        <topology evidence="1">Multi-pass membrane protein</topology>
    </subcellularLocation>
</comment>
<dbReference type="Pfam" id="PF21014">
    <property type="entry name" value="Slowpoke_C"/>
    <property type="match status" value="1"/>
</dbReference>
<evidence type="ECO:0000256" key="9">
    <source>
        <dbReference type="ARBA" id="ARBA00022882"/>
    </source>
</evidence>
<keyword evidence="7" id="KW-0631">Potassium channel</keyword>
<evidence type="ECO:0000256" key="17">
    <source>
        <dbReference type="ARBA" id="ARBA00058651"/>
    </source>
</evidence>
<dbReference type="Pfam" id="PF22614">
    <property type="entry name" value="Slo-like_RCK"/>
    <property type="match status" value="2"/>
</dbReference>
<evidence type="ECO:0000256" key="11">
    <source>
        <dbReference type="ARBA" id="ARBA00022989"/>
    </source>
</evidence>
<dbReference type="PRINTS" id="PR01449">
    <property type="entry name" value="BKCHANNELA"/>
</dbReference>
<dbReference type="GO" id="GO:0005886">
    <property type="term" value="C:plasma membrane"/>
    <property type="evidence" value="ECO:0007669"/>
    <property type="project" value="UniProtKB-SubCell"/>
</dbReference>
<evidence type="ECO:0000256" key="14">
    <source>
        <dbReference type="ARBA" id="ARBA00023303"/>
    </source>
</evidence>
<dbReference type="Pfam" id="PF00520">
    <property type="entry name" value="Ion_trans"/>
    <property type="match status" value="1"/>
</dbReference>
<dbReference type="Proteomes" id="UP000050525">
    <property type="component" value="Unassembled WGS sequence"/>
</dbReference>
<dbReference type="SUPFAM" id="SSF81324">
    <property type="entry name" value="Voltage-gated potassium channels"/>
    <property type="match status" value="1"/>
</dbReference>
<comment type="function">
    <text evidence="17">Testis-specific potassium channel activated by both intracellular pH and membrane voltage that mediates export of K(+). Represents the primary spermatozoan K(+) current. The channel underlies a pH-triggered membrane hyperpolarization during the process of sperm capacitation, as sperm encounter the alkaline environment near the ovum in the female reproductive tract, thereby playing an essential for male fertility.</text>
</comment>
<gene>
    <name evidence="23" type="primary">KCNMA1</name>
    <name evidence="23" type="ORF">Y1Q_0002490</name>
</gene>
<protein>
    <recommendedName>
        <fullName evidence="18">Potassium channel subfamily U member 1</fullName>
    </recommendedName>
    <alternativeName>
        <fullName evidence="15">BK channel</fullName>
    </alternativeName>
    <alternativeName>
        <fullName evidence="20">Calcium-activated potassium channel subunit alpha-3</fullName>
    </alternativeName>
    <alternativeName>
        <fullName evidence="19">Slowpoke homolog 3</fullName>
    </alternativeName>
</protein>
<dbReference type="PROSITE" id="PS51201">
    <property type="entry name" value="RCK_N"/>
    <property type="match status" value="2"/>
</dbReference>
<evidence type="ECO:0000256" key="16">
    <source>
        <dbReference type="ARBA" id="ARBA00034430"/>
    </source>
</evidence>
<accession>A0A151NBL3</accession>